<dbReference type="InterPro" id="IPR036397">
    <property type="entry name" value="RNaseH_sf"/>
</dbReference>
<sequence>MHDNDPKHTARLCKDYLQHLGKNDDESNLIHWPPRSSDLNPIEKILDELNRNQCQKQ</sequence>
<dbReference type="EMBL" id="KQ760118">
    <property type="protein sequence ID" value="OAD61920.1"/>
    <property type="molecule type" value="Genomic_DNA"/>
</dbReference>
<dbReference type="Proteomes" id="UP000250275">
    <property type="component" value="Unassembled WGS sequence"/>
</dbReference>
<dbReference type="GO" id="GO:0003676">
    <property type="term" value="F:nucleic acid binding"/>
    <property type="evidence" value="ECO:0007669"/>
    <property type="project" value="InterPro"/>
</dbReference>
<evidence type="ECO:0008006" key="3">
    <source>
        <dbReference type="Google" id="ProtNLM"/>
    </source>
</evidence>
<protein>
    <recommendedName>
        <fullName evidence="3">Tc1-like transposase DDE domain-containing protein</fullName>
    </recommendedName>
</protein>
<accession>A0A310SH40</accession>
<keyword evidence="2" id="KW-1185">Reference proteome</keyword>
<name>A0A310SH40_9HYME</name>
<dbReference type="AlphaFoldDB" id="A0A310SH40"/>
<evidence type="ECO:0000313" key="2">
    <source>
        <dbReference type="Proteomes" id="UP000250275"/>
    </source>
</evidence>
<reference evidence="1 2" key="1">
    <citation type="submission" date="2015-07" db="EMBL/GenBank/DDBJ databases">
        <title>The genome of Eufriesea mexicana.</title>
        <authorList>
            <person name="Pan H."/>
            <person name="Kapheim K."/>
        </authorList>
    </citation>
    <scope>NUCLEOTIDE SEQUENCE [LARGE SCALE GENOMIC DNA]</scope>
    <source>
        <strain evidence="1">0111107269</strain>
        <tissue evidence="1">Whole body</tissue>
    </source>
</reference>
<dbReference type="Gene3D" id="3.30.420.10">
    <property type="entry name" value="Ribonuclease H-like superfamily/Ribonuclease H"/>
    <property type="match status" value="1"/>
</dbReference>
<gene>
    <name evidence="1" type="ORF">WN48_01799</name>
</gene>
<evidence type="ECO:0000313" key="1">
    <source>
        <dbReference type="EMBL" id="OAD61920.1"/>
    </source>
</evidence>
<organism evidence="1 2">
    <name type="scientific">Eufriesea mexicana</name>
    <dbReference type="NCBI Taxonomy" id="516756"/>
    <lineage>
        <taxon>Eukaryota</taxon>
        <taxon>Metazoa</taxon>
        <taxon>Ecdysozoa</taxon>
        <taxon>Arthropoda</taxon>
        <taxon>Hexapoda</taxon>
        <taxon>Insecta</taxon>
        <taxon>Pterygota</taxon>
        <taxon>Neoptera</taxon>
        <taxon>Endopterygota</taxon>
        <taxon>Hymenoptera</taxon>
        <taxon>Apocrita</taxon>
        <taxon>Aculeata</taxon>
        <taxon>Apoidea</taxon>
        <taxon>Anthophila</taxon>
        <taxon>Apidae</taxon>
        <taxon>Eufriesea</taxon>
    </lineage>
</organism>
<proteinExistence type="predicted"/>